<feature type="transmembrane region" description="Helical" evidence="5">
    <location>
        <begin position="6"/>
        <end position="24"/>
    </location>
</feature>
<dbReference type="OrthoDB" id="5787203at2759"/>
<dbReference type="PROSITE" id="PS50262">
    <property type="entry name" value="G_PROTEIN_RECEP_F1_2"/>
    <property type="match status" value="1"/>
</dbReference>
<keyword evidence="4 5" id="KW-0472">Membrane</keyword>
<sequence>MFYQDSTVISIIQNLLLFYVFATSRKLRRQNYVNPVLLSFFDIVVSLIYLLISPVHFLAFLLNFRIFINFWTKSIKILFCFEHFALTVCNFLLVIASIERYLANSPFNAQKCLLVFLVKRKPFVIFTILLFAFLLKATLYFEINIFKLPNCSNIIESSILVLNFNNNKIIKYQSLRFWTRNILSVILPFIVLAYCNLCIVQVLRRRRRKKTMDYSTSINSLNDNQQNLIPSFNNNKRITNETINHLHFVKINLLGVHLQNKELLCLNEERLPSENSNNETNKNSPLPVDNGKIGVRIATRTLVMVVGCYLISNSLSTALNIWEYFDLKLLRQNNFHIYLMITDIATLLTICGCALRLPIYVSNDRRIRKAICRVFIRLRFGFCKNSKPKSEEILRQEGIERFLEKYSIAIVSNSLRSNLTGNFENKGINQLAMLLQNRRRFLVQMTINLGQNSRNFDLSAVREIETTEEENKKENDEEIKL</sequence>
<dbReference type="InterPro" id="IPR017452">
    <property type="entry name" value="GPCR_Rhodpsn_7TM"/>
</dbReference>
<comment type="subcellular location">
    <subcellularLocation>
        <location evidence="1">Membrane</location>
    </subcellularLocation>
</comment>
<dbReference type="EMBL" id="CAJEWN010000007">
    <property type="protein sequence ID" value="CAD2128866.1"/>
    <property type="molecule type" value="Genomic_DNA"/>
</dbReference>
<evidence type="ECO:0000256" key="5">
    <source>
        <dbReference type="SAM" id="Phobius"/>
    </source>
</evidence>
<evidence type="ECO:0000313" key="7">
    <source>
        <dbReference type="EMBL" id="CAD2128866.1"/>
    </source>
</evidence>
<dbReference type="InterPro" id="IPR000276">
    <property type="entry name" value="GPCR_Rhodpsn"/>
</dbReference>
<dbReference type="Proteomes" id="UP000580250">
    <property type="component" value="Unassembled WGS sequence"/>
</dbReference>
<accession>A0A6V7TQ14</accession>
<evidence type="ECO:0000256" key="2">
    <source>
        <dbReference type="ARBA" id="ARBA00022692"/>
    </source>
</evidence>
<comment type="caution">
    <text evidence="7">The sequence shown here is derived from an EMBL/GenBank/DDBJ whole genome shotgun (WGS) entry which is preliminary data.</text>
</comment>
<feature type="transmembrane region" description="Helical" evidence="5">
    <location>
        <begin position="182"/>
        <end position="203"/>
    </location>
</feature>
<dbReference type="GO" id="GO:0004930">
    <property type="term" value="F:G protein-coupled receptor activity"/>
    <property type="evidence" value="ECO:0007669"/>
    <property type="project" value="InterPro"/>
</dbReference>
<feature type="transmembrane region" description="Helical" evidence="5">
    <location>
        <begin position="337"/>
        <end position="359"/>
    </location>
</feature>
<feature type="transmembrane region" description="Helical" evidence="5">
    <location>
        <begin position="123"/>
        <end position="141"/>
    </location>
</feature>
<feature type="transmembrane region" description="Helical" evidence="5">
    <location>
        <begin position="302"/>
        <end position="325"/>
    </location>
</feature>
<feature type="domain" description="G-protein coupled receptors family 1 profile" evidence="6">
    <location>
        <begin position="13"/>
        <end position="360"/>
    </location>
</feature>
<dbReference type="AlphaFoldDB" id="A0A6V7TQ14"/>
<dbReference type="PANTHER" id="PTHR46709">
    <property type="entry name" value="PROTEIN CBG23488-RELATED"/>
    <property type="match status" value="1"/>
</dbReference>
<gene>
    <name evidence="7" type="ORF">MENT_LOCUS2412</name>
</gene>
<evidence type="ECO:0000256" key="3">
    <source>
        <dbReference type="ARBA" id="ARBA00022989"/>
    </source>
</evidence>
<dbReference type="GO" id="GO:0016020">
    <property type="term" value="C:membrane"/>
    <property type="evidence" value="ECO:0007669"/>
    <property type="project" value="UniProtKB-SubCell"/>
</dbReference>
<evidence type="ECO:0000313" key="8">
    <source>
        <dbReference type="Proteomes" id="UP000580250"/>
    </source>
</evidence>
<dbReference type="SUPFAM" id="SSF81321">
    <property type="entry name" value="Family A G protein-coupled receptor-like"/>
    <property type="match status" value="1"/>
</dbReference>
<keyword evidence="2 5" id="KW-0812">Transmembrane</keyword>
<reference evidence="7 8" key="1">
    <citation type="submission" date="2020-08" db="EMBL/GenBank/DDBJ databases">
        <authorList>
            <person name="Koutsovoulos G."/>
            <person name="Danchin GJ E."/>
        </authorList>
    </citation>
    <scope>NUCLEOTIDE SEQUENCE [LARGE SCALE GENOMIC DNA]</scope>
</reference>
<proteinExistence type="predicted"/>
<name>A0A6V7TQ14_MELEN</name>
<keyword evidence="3 5" id="KW-1133">Transmembrane helix</keyword>
<evidence type="ECO:0000256" key="1">
    <source>
        <dbReference type="ARBA" id="ARBA00004370"/>
    </source>
</evidence>
<dbReference type="Gene3D" id="1.20.1070.10">
    <property type="entry name" value="Rhodopsin 7-helix transmembrane proteins"/>
    <property type="match status" value="1"/>
</dbReference>
<feature type="transmembrane region" description="Helical" evidence="5">
    <location>
        <begin position="84"/>
        <end position="102"/>
    </location>
</feature>
<protein>
    <recommendedName>
        <fullName evidence="6">G-protein coupled receptors family 1 profile domain-containing protein</fullName>
    </recommendedName>
</protein>
<evidence type="ECO:0000259" key="6">
    <source>
        <dbReference type="PROSITE" id="PS50262"/>
    </source>
</evidence>
<evidence type="ECO:0000256" key="4">
    <source>
        <dbReference type="ARBA" id="ARBA00023136"/>
    </source>
</evidence>
<dbReference type="Pfam" id="PF00001">
    <property type="entry name" value="7tm_1"/>
    <property type="match status" value="1"/>
</dbReference>
<feature type="transmembrane region" description="Helical" evidence="5">
    <location>
        <begin position="36"/>
        <end position="64"/>
    </location>
</feature>
<organism evidence="7 8">
    <name type="scientific">Meloidogyne enterolobii</name>
    <name type="common">Root-knot nematode worm</name>
    <name type="synonym">Meloidogyne mayaguensis</name>
    <dbReference type="NCBI Taxonomy" id="390850"/>
    <lineage>
        <taxon>Eukaryota</taxon>
        <taxon>Metazoa</taxon>
        <taxon>Ecdysozoa</taxon>
        <taxon>Nematoda</taxon>
        <taxon>Chromadorea</taxon>
        <taxon>Rhabditida</taxon>
        <taxon>Tylenchina</taxon>
        <taxon>Tylenchomorpha</taxon>
        <taxon>Tylenchoidea</taxon>
        <taxon>Meloidogynidae</taxon>
        <taxon>Meloidogyninae</taxon>
        <taxon>Meloidogyne</taxon>
    </lineage>
</organism>